<dbReference type="InterPro" id="IPR043427">
    <property type="entry name" value="YscJ/FliF"/>
</dbReference>
<dbReference type="InterPro" id="IPR006182">
    <property type="entry name" value="FliF_N_dom"/>
</dbReference>
<evidence type="ECO:0000256" key="4">
    <source>
        <dbReference type="ARBA" id="ARBA00022475"/>
    </source>
</evidence>
<dbReference type="GO" id="GO:0071973">
    <property type="term" value="P:bacterial-type flagellum-dependent cell motility"/>
    <property type="evidence" value="ECO:0007669"/>
    <property type="project" value="InterPro"/>
</dbReference>
<comment type="subcellular location">
    <subcellularLocation>
        <location evidence="1 9">Bacterial flagellum basal body</location>
    </subcellularLocation>
    <subcellularLocation>
        <location evidence="2">Cell membrane</location>
        <topology evidence="2">Multi-pass membrane protein</topology>
    </subcellularLocation>
</comment>
<sequence>MAGMPAPLAKLGDSVKGFTLAQRTIAIIGVAVLVLGGIALATYLNKPNLSPLYSGLAPADASTIVEQLKADSIPYELTGGGGTIMVPEQNVYDARLKAAAAGLPSSSNAGYSLLDNMGVTSSEFQQGITYKRALEGELASTIQAMDGVRAASVKLAIPEQSVFVDSKTNPTASIFIETKPGASLSRDQVQALVHLTSAAVDGLKPEDVAVVDASGRLLSAVGVGATGGADTQALDYEARVGTSVQAMLDRIVGQGNATVAVAADMSMESAERTSEKFKNPKGKPALSESLKTEKLTGAGANGAGATGVLGPDNIAVPNGATKDSNFNSKDSQRNNAIDKVTENRVIPAGSLRRQTVSVAIDAPTAQGLNMADVTQLVSGAAGIDTARGDALNVSVVPFNMAAATAAKDALAAAAADEAAARTAQLQHQLIIAGVVALALVLAAAYALYARRNKQSREAIDLGEFREYPSVIESLGEIPGPATTTMAVIPAPELVPAFASDANEKRRELSMIAANDPRQMADYLRSVMDDGRNE</sequence>
<name>A0A839QCP7_9MICC</name>
<feature type="domain" description="Flagellar M-ring C-terminal" evidence="12">
    <location>
        <begin position="248"/>
        <end position="398"/>
    </location>
</feature>
<dbReference type="PRINTS" id="PR01009">
    <property type="entry name" value="FLGMRINGFLIF"/>
</dbReference>
<evidence type="ECO:0000259" key="11">
    <source>
        <dbReference type="Pfam" id="PF01514"/>
    </source>
</evidence>
<keyword evidence="8 9" id="KW-0975">Bacterial flagellum</keyword>
<feature type="domain" description="Flagellar M-ring N-terminal" evidence="11">
    <location>
        <begin position="45"/>
        <end position="219"/>
    </location>
</feature>
<keyword evidence="13" id="KW-0966">Cell projection</keyword>
<protein>
    <recommendedName>
        <fullName evidence="9">Flagellar M-ring protein</fullName>
    </recommendedName>
</protein>
<evidence type="ECO:0000256" key="7">
    <source>
        <dbReference type="ARBA" id="ARBA00023136"/>
    </source>
</evidence>
<evidence type="ECO:0000256" key="6">
    <source>
        <dbReference type="ARBA" id="ARBA00022989"/>
    </source>
</evidence>
<evidence type="ECO:0000313" key="13">
    <source>
        <dbReference type="EMBL" id="MBB2993898.1"/>
    </source>
</evidence>
<dbReference type="PIRSF" id="PIRSF004862">
    <property type="entry name" value="FliF"/>
    <property type="match status" value="1"/>
</dbReference>
<dbReference type="Pfam" id="PF01514">
    <property type="entry name" value="YscJ_FliF"/>
    <property type="match status" value="1"/>
</dbReference>
<evidence type="ECO:0000256" key="10">
    <source>
        <dbReference type="SAM" id="Phobius"/>
    </source>
</evidence>
<keyword evidence="13" id="KW-0282">Flagellum</keyword>
<comment type="similarity">
    <text evidence="3 9">Belongs to the FliF family.</text>
</comment>
<evidence type="ECO:0000256" key="2">
    <source>
        <dbReference type="ARBA" id="ARBA00004651"/>
    </source>
</evidence>
<keyword evidence="4" id="KW-1003">Cell membrane</keyword>
<comment type="caution">
    <text evidence="13">The sequence shown here is derived from an EMBL/GenBank/DDBJ whole genome shotgun (WGS) entry which is preliminary data.</text>
</comment>
<reference evidence="13 14" key="1">
    <citation type="submission" date="2020-08" db="EMBL/GenBank/DDBJ databases">
        <title>Sequencing the genomes of 1000 actinobacteria strains.</title>
        <authorList>
            <person name="Klenk H.-P."/>
        </authorList>
    </citation>
    <scope>NUCLEOTIDE SEQUENCE [LARGE SCALE GENOMIC DNA]</scope>
    <source>
        <strain evidence="13 14">DSM 22826</strain>
    </source>
</reference>
<organism evidence="13 14">
    <name type="scientific">Paeniglutamicibacter cryotolerans</name>
    <dbReference type="NCBI Taxonomy" id="670079"/>
    <lineage>
        <taxon>Bacteria</taxon>
        <taxon>Bacillati</taxon>
        <taxon>Actinomycetota</taxon>
        <taxon>Actinomycetes</taxon>
        <taxon>Micrococcales</taxon>
        <taxon>Micrococcaceae</taxon>
        <taxon>Paeniglutamicibacter</taxon>
    </lineage>
</organism>
<dbReference type="Pfam" id="PF08345">
    <property type="entry name" value="YscJ_FliF_C"/>
    <property type="match status" value="1"/>
</dbReference>
<dbReference type="PANTHER" id="PTHR30046">
    <property type="entry name" value="FLAGELLAR M-RING PROTEIN"/>
    <property type="match status" value="1"/>
</dbReference>
<evidence type="ECO:0000256" key="8">
    <source>
        <dbReference type="ARBA" id="ARBA00023143"/>
    </source>
</evidence>
<feature type="transmembrane region" description="Helical" evidence="10">
    <location>
        <begin position="25"/>
        <end position="44"/>
    </location>
</feature>
<dbReference type="RefSeq" id="WP_246380285.1">
    <property type="nucleotide sequence ID" value="NZ_BAABGK010000010.1"/>
</dbReference>
<evidence type="ECO:0000256" key="5">
    <source>
        <dbReference type="ARBA" id="ARBA00022692"/>
    </source>
</evidence>
<comment type="function">
    <text evidence="9">The M ring may be actively involved in energy transduction.</text>
</comment>
<dbReference type="InterPro" id="IPR013556">
    <property type="entry name" value="Flag_M-ring_C"/>
</dbReference>
<dbReference type="Proteomes" id="UP000523000">
    <property type="component" value="Unassembled WGS sequence"/>
</dbReference>
<keyword evidence="7 10" id="KW-0472">Membrane</keyword>
<dbReference type="GO" id="GO:0005886">
    <property type="term" value="C:plasma membrane"/>
    <property type="evidence" value="ECO:0007669"/>
    <property type="project" value="UniProtKB-SubCell"/>
</dbReference>
<dbReference type="Gene3D" id="3.30.300.30">
    <property type="match status" value="1"/>
</dbReference>
<evidence type="ECO:0000313" key="14">
    <source>
        <dbReference type="Proteomes" id="UP000523000"/>
    </source>
</evidence>
<dbReference type="InterPro" id="IPR045851">
    <property type="entry name" value="AMP-bd_C_sf"/>
</dbReference>
<keyword evidence="14" id="KW-1185">Reference proteome</keyword>
<keyword evidence="5 10" id="KW-0812">Transmembrane</keyword>
<feature type="transmembrane region" description="Helical" evidence="10">
    <location>
        <begin position="429"/>
        <end position="448"/>
    </location>
</feature>
<evidence type="ECO:0000256" key="3">
    <source>
        <dbReference type="ARBA" id="ARBA00007971"/>
    </source>
</evidence>
<proteinExistence type="inferred from homology"/>
<gene>
    <name evidence="13" type="ORF">E9229_000089</name>
</gene>
<dbReference type="PANTHER" id="PTHR30046:SF0">
    <property type="entry name" value="FLAGELLAR M-RING PROTEIN"/>
    <property type="match status" value="1"/>
</dbReference>
<dbReference type="EMBL" id="JACHVS010000001">
    <property type="protein sequence ID" value="MBB2993898.1"/>
    <property type="molecule type" value="Genomic_DNA"/>
</dbReference>
<dbReference type="AlphaFoldDB" id="A0A839QCP7"/>
<accession>A0A839QCP7</accession>
<dbReference type="InterPro" id="IPR000067">
    <property type="entry name" value="FlgMring_FliF"/>
</dbReference>
<dbReference type="GO" id="GO:0009431">
    <property type="term" value="C:bacterial-type flagellum basal body, MS ring"/>
    <property type="evidence" value="ECO:0007669"/>
    <property type="project" value="InterPro"/>
</dbReference>
<dbReference type="GO" id="GO:0003774">
    <property type="term" value="F:cytoskeletal motor activity"/>
    <property type="evidence" value="ECO:0007669"/>
    <property type="project" value="InterPro"/>
</dbReference>
<keyword evidence="13" id="KW-0969">Cilium</keyword>
<evidence type="ECO:0000256" key="1">
    <source>
        <dbReference type="ARBA" id="ARBA00004117"/>
    </source>
</evidence>
<keyword evidence="6 10" id="KW-1133">Transmembrane helix</keyword>
<evidence type="ECO:0000259" key="12">
    <source>
        <dbReference type="Pfam" id="PF08345"/>
    </source>
</evidence>
<dbReference type="NCBIfam" id="TIGR00206">
    <property type="entry name" value="fliF"/>
    <property type="match status" value="1"/>
</dbReference>
<evidence type="ECO:0000256" key="9">
    <source>
        <dbReference type="PIRNR" id="PIRNR004862"/>
    </source>
</evidence>